<sequence length="178" mass="18754">MTKELIGSWLQAVGTVLAAVAASPTGIFDENYQHDLNLIGNTLQATGSALQATDQTSLSSIGNEVQAIGNSTIVYGLIIPTSEKTKTELNIKGNLLQALGGGIAFADETVESTINRIGNLLQAIGNSMQAIGNKMEWDQMNHPSNDEDSVGASLNTIGNWIQAIGAVIIAIDQTNTNW</sequence>
<dbReference type="Proteomes" id="UP001597383">
    <property type="component" value="Unassembled WGS sequence"/>
</dbReference>
<name>A0ABW4W2G7_9BACI</name>
<gene>
    <name evidence="1" type="ORF">ACFSJF_11485</name>
</gene>
<comment type="caution">
    <text evidence="1">The sequence shown here is derived from an EMBL/GenBank/DDBJ whole genome shotgun (WGS) entry which is preliminary data.</text>
</comment>
<proteinExistence type="predicted"/>
<accession>A0ABW4W2G7</accession>
<organism evidence="1 2">
    <name type="scientific">Ornithinibacillus salinisoli</name>
    <dbReference type="NCBI Taxonomy" id="1848459"/>
    <lineage>
        <taxon>Bacteria</taxon>
        <taxon>Bacillati</taxon>
        <taxon>Bacillota</taxon>
        <taxon>Bacilli</taxon>
        <taxon>Bacillales</taxon>
        <taxon>Bacillaceae</taxon>
        <taxon>Ornithinibacillus</taxon>
    </lineage>
</organism>
<evidence type="ECO:0000313" key="1">
    <source>
        <dbReference type="EMBL" id="MFD2044893.1"/>
    </source>
</evidence>
<dbReference type="InterPro" id="IPR054224">
    <property type="entry name" value="DUF6944"/>
</dbReference>
<keyword evidence="2" id="KW-1185">Reference proteome</keyword>
<protein>
    <submittedName>
        <fullName evidence="1">DUF6944 family repetitive protein</fullName>
    </submittedName>
</protein>
<dbReference type="RefSeq" id="WP_377557491.1">
    <property type="nucleotide sequence ID" value="NZ_JBHUHQ010000016.1"/>
</dbReference>
<dbReference type="Pfam" id="PF22116">
    <property type="entry name" value="DUF6944"/>
    <property type="match status" value="1"/>
</dbReference>
<reference evidence="2" key="1">
    <citation type="journal article" date="2019" name="Int. J. Syst. Evol. Microbiol.">
        <title>The Global Catalogue of Microorganisms (GCM) 10K type strain sequencing project: providing services to taxonomists for standard genome sequencing and annotation.</title>
        <authorList>
            <consortium name="The Broad Institute Genomics Platform"/>
            <consortium name="The Broad Institute Genome Sequencing Center for Infectious Disease"/>
            <person name="Wu L."/>
            <person name="Ma J."/>
        </authorList>
    </citation>
    <scope>NUCLEOTIDE SEQUENCE [LARGE SCALE GENOMIC DNA]</scope>
    <source>
        <strain evidence="2">R28</strain>
    </source>
</reference>
<dbReference type="EMBL" id="JBHUHQ010000016">
    <property type="protein sequence ID" value="MFD2044893.1"/>
    <property type="molecule type" value="Genomic_DNA"/>
</dbReference>
<evidence type="ECO:0000313" key="2">
    <source>
        <dbReference type="Proteomes" id="UP001597383"/>
    </source>
</evidence>